<gene>
    <name evidence="1" type="ORF">RNC47_30090</name>
</gene>
<name>A0ABU2LYD8_9ACTN</name>
<dbReference type="Gene3D" id="3.30.530.20">
    <property type="match status" value="1"/>
</dbReference>
<evidence type="ECO:0000313" key="2">
    <source>
        <dbReference type="Proteomes" id="UP001183420"/>
    </source>
</evidence>
<dbReference type="SUPFAM" id="SSF55961">
    <property type="entry name" value="Bet v1-like"/>
    <property type="match status" value="1"/>
</dbReference>
<organism evidence="1 2">
    <name type="scientific">Streptomyces millisiae</name>
    <dbReference type="NCBI Taxonomy" id="3075542"/>
    <lineage>
        <taxon>Bacteria</taxon>
        <taxon>Bacillati</taxon>
        <taxon>Actinomycetota</taxon>
        <taxon>Actinomycetes</taxon>
        <taxon>Kitasatosporales</taxon>
        <taxon>Streptomycetaceae</taxon>
        <taxon>Streptomyces</taxon>
    </lineage>
</organism>
<keyword evidence="2" id="KW-1185">Reference proteome</keyword>
<proteinExistence type="predicted"/>
<sequence length="138" mass="14662">MATESRHIAQSIARPAGEVYAYVSQPANVPAWAAGLGSAVEEVGEGEWYAESPMGRVRIAFAPTNEYGVVDHDVTLPSGDVVHNPMRVIPDGADACEVVFTVRRPAGASDEEFERDAGQVAADLARLGEILEGGQARR</sequence>
<protein>
    <submittedName>
        <fullName evidence="1">SRPBCC family protein</fullName>
    </submittedName>
</protein>
<dbReference type="InterPro" id="IPR023393">
    <property type="entry name" value="START-like_dom_sf"/>
</dbReference>
<reference evidence="2" key="1">
    <citation type="submission" date="2023-07" db="EMBL/GenBank/DDBJ databases">
        <title>30 novel species of actinomycetes from the DSMZ collection.</title>
        <authorList>
            <person name="Nouioui I."/>
        </authorList>
    </citation>
    <scope>NUCLEOTIDE SEQUENCE [LARGE SCALE GENOMIC DNA]</scope>
    <source>
        <strain evidence="2">DSM 44918</strain>
    </source>
</reference>
<accession>A0ABU2LYD8</accession>
<comment type="caution">
    <text evidence="1">The sequence shown here is derived from an EMBL/GenBank/DDBJ whole genome shotgun (WGS) entry which is preliminary data.</text>
</comment>
<dbReference type="EMBL" id="JAVREM010000066">
    <property type="protein sequence ID" value="MDT0322574.1"/>
    <property type="molecule type" value="Genomic_DNA"/>
</dbReference>
<dbReference type="Proteomes" id="UP001183420">
    <property type="component" value="Unassembled WGS sequence"/>
</dbReference>
<evidence type="ECO:0000313" key="1">
    <source>
        <dbReference type="EMBL" id="MDT0322574.1"/>
    </source>
</evidence>